<evidence type="ECO:0000313" key="2">
    <source>
        <dbReference type="Proteomes" id="UP000266272"/>
    </source>
</evidence>
<dbReference type="AlphaFoldDB" id="A0A395NUS4"/>
<reference evidence="1 2" key="1">
    <citation type="journal article" date="2018" name="PLoS Pathog.">
        <title>Evolution of structural diversity of trichothecenes, a family of toxins produced by plant pathogenic and entomopathogenic fungi.</title>
        <authorList>
            <person name="Proctor R.H."/>
            <person name="McCormick S.P."/>
            <person name="Kim H.S."/>
            <person name="Cardoza R.E."/>
            <person name="Stanley A.M."/>
            <person name="Lindo L."/>
            <person name="Kelly A."/>
            <person name="Brown D.W."/>
            <person name="Lee T."/>
            <person name="Vaughan M.M."/>
            <person name="Alexander N.J."/>
            <person name="Busman M."/>
            <person name="Gutierrez S."/>
        </authorList>
    </citation>
    <scope>NUCLEOTIDE SEQUENCE [LARGE SCALE GENOMIC DNA]</scope>
    <source>
        <strain evidence="1 2">IBT 40837</strain>
    </source>
</reference>
<dbReference type="EMBL" id="PXOA01000150">
    <property type="protein sequence ID" value="RFU79587.1"/>
    <property type="molecule type" value="Genomic_DNA"/>
</dbReference>
<gene>
    <name evidence="1" type="ORF">TARUN_2635</name>
</gene>
<protein>
    <submittedName>
        <fullName evidence="1">Uncharacterized protein</fullName>
    </submittedName>
</protein>
<dbReference type="OrthoDB" id="10421349at2759"/>
<sequence>MVLTLHSCGQPVRVAVMLPKDKSTPRLQQSIYLLGHGICVGHRAQNLDAENSIKASCYNAMPLENVALLHTTVHQLIYTLKALFEDLLLTSRREIKIAFYADNPSDPTPIEAA</sequence>
<comment type="caution">
    <text evidence="1">The sequence shown here is derived from an EMBL/GenBank/DDBJ whole genome shotgun (WGS) entry which is preliminary data.</text>
</comment>
<accession>A0A395NUS4</accession>
<evidence type="ECO:0000313" key="1">
    <source>
        <dbReference type="EMBL" id="RFU79587.1"/>
    </source>
</evidence>
<keyword evidence="2" id="KW-1185">Reference proteome</keyword>
<proteinExistence type="predicted"/>
<organism evidence="1 2">
    <name type="scientific">Trichoderma arundinaceum</name>
    <dbReference type="NCBI Taxonomy" id="490622"/>
    <lineage>
        <taxon>Eukaryota</taxon>
        <taxon>Fungi</taxon>
        <taxon>Dikarya</taxon>
        <taxon>Ascomycota</taxon>
        <taxon>Pezizomycotina</taxon>
        <taxon>Sordariomycetes</taxon>
        <taxon>Hypocreomycetidae</taxon>
        <taxon>Hypocreales</taxon>
        <taxon>Hypocreaceae</taxon>
        <taxon>Trichoderma</taxon>
    </lineage>
</organism>
<name>A0A395NUS4_TRIAR</name>
<dbReference type="Proteomes" id="UP000266272">
    <property type="component" value="Unassembled WGS sequence"/>
</dbReference>